<keyword evidence="2 5" id="KW-0378">Hydrolase</keyword>
<evidence type="ECO:0000256" key="1">
    <source>
        <dbReference type="ARBA" id="ARBA00022741"/>
    </source>
</evidence>
<dbReference type="SUPFAM" id="SSF160467">
    <property type="entry name" value="PH0987 N-terminal domain-like"/>
    <property type="match status" value="1"/>
</dbReference>
<dbReference type="GO" id="GO:0016787">
    <property type="term" value="F:hydrolase activity"/>
    <property type="evidence" value="ECO:0007669"/>
    <property type="project" value="UniProtKB-KW"/>
</dbReference>
<dbReference type="Gene3D" id="2.40.100.10">
    <property type="entry name" value="Cyclophilin-like"/>
    <property type="match status" value="1"/>
</dbReference>
<evidence type="ECO:0000313" key="5">
    <source>
        <dbReference type="EMBL" id="GAA4738538.1"/>
    </source>
</evidence>
<dbReference type="Pfam" id="PF02682">
    <property type="entry name" value="CT_C_D"/>
    <property type="match status" value="1"/>
</dbReference>
<organism evidence="5 6">
    <name type="scientific">Gordonia alkaliphila</name>
    <dbReference type="NCBI Taxonomy" id="1053547"/>
    <lineage>
        <taxon>Bacteria</taxon>
        <taxon>Bacillati</taxon>
        <taxon>Actinomycetota</taxon>
        <taxon>Actinomycetes</taxon>
        <taxon>Mycobacteriales</taxon>
        <taxon>Gordoniaceae</taxon>
        <taxon>Gordonia</taxon>
    </lineage>
</organism>
<evidence type="ECO:0000313" key="6">
    <source>
        <dbReference type="Proteomes" id="UP001500822"/>
    </source>
</evidence>
<evidence type="ECO:0000259" key="4">
    <source>
        <dbReference type="SMART" id="SM00796"/>
    </source>
</evidence>
<dbReference type="EMBL" id="BAABIE010000001">
    <property type="protein sequence ID" value="GAA4738538.1"/>
    <property type="molecule type" value="Genomic_DNA"/>
</dbReference>
<dbReference type="RefSeq" id="WP_246994112.1">
    <property type="nucleotide sequence ID" value="NZ_BAABIE010000001.1"/>
</dbReference>
<dbReference type="Proteomes" id="UP001500822">
    <property type="component" value="Unassembled WGS sequence"/>
</dbReference>
<sequence>MRELPAGDDAVVLDFSTTADPTAASRAAHTLRAAMAAGTLNISDAVPTATAVLVQAEPGTGLDVLAVRRILHAAPLPASSAARAADAPVVHIPVRYDGADLNDVAAAVGLAADEVIAAHTAIGWRVQFMGFAPGFGYLVPATGPAAARAVFADLTRRTQSRPAVPAGAVAVAAGYSAVYPRTSPGGWFLLGRTDIHLWDVASDPPALLAAGTTVRFECAD</sequence>
<keyword evidence="3" id="KW-0067">ATP-binding</keyword>
<keyword evidence="6" id="KW-1185">Reference proteome</keyword>
<dbReference type="InterPro" id="IPR003833">
    <property type="entry name" value="CT_C_D"/>
</dbReference>
<dbReference type="PANTHER" id="PTHR34698:SF2">
    <property type="entry name" value="5-OXOPROLINASE SUBUNIT B"/>
    <property type="match status" value="1"/>
</dbReference>
<dbReference type="PANTHER" id="PTHR34698">
    <property type="entry name" value="5-OXOPROLINASE SUBUNIT B"/>
    <property type="match status" value="1"/>
</dbReference>
<keyword evidence="1" id="KW-0547">Nucleotide-binding</keyword>
<evidence type="ECO:0000256" key="2">
    <source>
        <dbReference type="ARBA" id="ARBA00022801"/>
    </source>
</evidence>
<accession>A0ABP8YUJ8</accession>
<dbReference type="InterPro" id="IPR010016">
    <property type="entry name" value="PxpB"/>
</dbReference>
<evidence type="ECO:0000256" key="3">
    <source>
        <dbReference type="ARBA" id="ARBA00022840"/>
    </source>
</evidence>
<protein>
    <submittedName>
        <fullName evidence="5">Allophanate hydrolase subunit 1</fullName>
    </submittedName>
</protein>
<proteinExistence type="predicted"/>
<name>A0ABP8YUJ8_9ACTN</name>
<comment type="caution">
    <text evidence="5">The sequence shown here is derived from an EMBL/GenBank/DDBJ whole genome shotgun (WGS) entry which is preliminary data.</text>
</comment>
<feature type="domain" description="Carboxyltransferase" evidence="4">
    <location>
        <begin position="1"/>
        <end position="208"/>
    </location>
</feature>
<gene>
    <name evidence="5" type="ORF">GCM10023217_02560</name>
</gene>
<dbReference type="InterPro" id="IPR029000">
    <property type="entry name" value="Cyclophilin-like_dom_sf"/>
</dbReference>
<dbReference type="SUPFAM" id="SSF50891">
    <property type="entry name" value="Cyclophilin-like"/>
    <property type="match status" value="1"/>
</dbReference>
<dbReference type="SMART" id="SM00796">
    <property type="entry name" value="AHS1"/>
    <property type="match status" value="1"/>
</dbReference>
<reference evidence="6" key="1">
    <citation type="journal article" date="2019" name="Int. J. Syst. Evol. Microbiol.">
        <title>The Global Catalogue of Microorganisms (GCM) 10K type strain sequencing project: providing services to taxonomists for standard genome sequencing and annotation.</title>
        <authorList>
            <consortium name="The Broad Institute Genomics Platform"/>
            <consortium name="The Broad Institute Genome Sequencing Center for Infectious Disease"/>
            <person name="Wu L."/>
            <person name="Ma J."/>
        </authorList>
    </citation>
    <scope>NUCLEOTIDE SEQUENCE [LARGE SCALE GENOMIC DNA]</scope>
    <source>
        <strain evidence="6">JCM 18077</strain>
    </source>
</reference>